<feature type="region of interest" description="Disordered" evidence="1">
    <location>
        <begin position="533"/>
        <end position="569"/>
    </location>
</feature>
<organism evidence="2 3">
    <name type="scientific">Araneus ventricosus</name>
    <name type="common">Orbweaver spider</name>
    <name type="synonym">Epeira ventricosa</name>
    <dbReference type="NCBI Taxonomy" id="182803"/>
    <lineage>
        <taxon>Eukaryota</taxon>
        <taxon>Metazoa</taxon>
        <taxon>Ecdysozoa</taxon>
        <taxon>Arthropoda</taxon>
        <taxon>Chelicerata</taxon>
        <taxon>Arachnida</taxon>
        <taxon>Araneae</taxon>
        <taxon>Araneomorphae</taxon>
        <taxon>Entelegynae</taxon>
        <taxon>Araneoidea</taxon>
        <taxon>Araneidae</taxon>
        <taxon>Araneus</taxon>
    </lineage>
</organism>
<dbReference type="AlphaFoldDB" id="A0A4Y2LSE9"/>
<evidence type="ECO:0000313" key="2">
    <source>
        <dbReference type="EMBL" id="GBN17409.1"/>
    </source>
</evidence>
<feature type="compositionally biased region" description="Polar residues" evidence="1">
    <location>
        <begin position="430"/>
        <end position="454"/>
    </location>
</feature>
<sequence>MSTSPSCWETSQAGGLLCASEMFQASLRGNGNLPRSPSGPFHPWSDLQVEYVVRSGQTTLSYHRVLRVALQVSFCWEMHIISKAFASESAVPSDAQLDNRTADELPSSSPASNESSVIIPPNVSLTPFRVGLVDILKGSPIGSRTRLQLSLKQLNGTPECSANTSLDQEVLIPILNFNCTPEFSQVRIVSPMPGQLHANVNPAVLPVQYETNNDISYSNDHVQNGTNNDLLISNDHVSSPQSDSDLSSRIPAGTVLKKTKRPILIIILKACFLEYDVLSSCNSLDQGLPFPNITCSQQETAPQSPIRLPFCSTCKIKFLSENTLNLHLHSVNGLPLDPSIFVEVGYVCSHCLTEFSRVEDKRLHECNAIPAGQINGELCAYIASSRKAFRIHMWDAYRTEPIRMRREVPMSQAGPDDIPIIPPDTDESNDLSSGYETHSAESPNLQITISQSDSEPNERRVTENDSAINPDQDNPSGNTENRFVLVHYDDNFTVRTNANSDCQTVSTCPTSNVRSGELFIFYSRKSTHWFALRRPRRRPRNEPPTPLPPEEEDSNIVNPDNAFAPSSAQEQEVRVDVEPVEETSSAIFIRRFRAMEQSDITANNFAAFEELVDEYCADTHAAVLRNFAAPRVVISDEKSDTIYHASPADDGAVI</sequence>
<evidence type="ECO:0000256" key="1">
    <source>
        <dbReference type="SAM" id="MobiDB-lite"/>
    </source>
</evidence>
<gene>
    <name evidence="2" type="ORF">AVEN_61825_1</name>
</gene>
<protein>
    <submittedName>
        <fullName evidence="2">Uncharacterized protein</fullName>
    </submittedName>
</protein>
<dbReference type="EMBL" id="BGPR01006252">
    <property type="protein sequence ID" value="GBN17409.1"/>
    <property type="molecule type" value="Genomic_DNA"/>
</dbReference>
<feature type="compositionally biased region" description="Polar residues" evidence="1">
    <location>
        <begin position="464"/>
        <end position="480"/>
    </location>
</feature>
<keyword evidence="3" id="KW-1185">Reference proteome</keyword>
<proteinExistence type="predicted"/>
<feature type="region of interest" description="Disordered" evidence="1">
    <location>
        <begin position="411"/>
        <end position="480"/>
    </location>
</feature>
<dbReference type="Proteomes" id="UP000499080">
    <property type="component" value="Unassembled WGS sequence"/>
</dbReference>
<comment type="caution">
    <text evidence="2">The sequence shown here is derived from an EMBL/GenBank/DDBJ whole genome shotgun (WGS) entry which is preliminary data.</text>
</comment>
<evidence type="ECO:0000313" key="3">
    <source>
        <dbReference type="Proteomes" id="UP000499080"/>
    </source>
</evidence>
<accession>A0A4Y2LSE9</accession>
<reference evidence="2 3" key="1">
    <citation type="journal article" date="2019" name="Sci. Rep.">
        <title>Orb-weaving spider Araneus ventricosus genome elucidates the spidroin gene catalogue.</title>
        <authorList>
            <person name="Kono N."/>
            <person name="Nakamura H."/>
            <person name="Ohtoshi R."/>
            <person name="Moran D.A.P."/>
            <person name="Shinohara A."/>
            <person name="Yoshida Y."/>
            <person name="Fujiwara M."/>
            <person name="Mori M."/>
            <person name="Tomita M."/>
            <person name="Arakawa K."/>
        </authorList>
    </citation>
    <scope>NUCLEOTIDE SEQUENCE [LARGE SCALE GENOMIC DNA]</scope>
</reference>
<name>A0A4Y2LSE9_ARAVE</name>